<evidence type="ECO:0000313" key="3">
    <source>
        <dbReference type="Proteomes" id="UP000241848"/>
    </source>
</evidence>
<evidence type="ECO:0000256" key="1">
    <source>
        <dbReference type="SAM" id="MobiDB-lite"/>
    </source>
</evidence>
<proteinExistence type="predicted"/>
<feature type="compositionally biased region" description="Basic and acidic residues" evidence="1">
    <location>
        <begin position="1"/>
        <end position="10"/>
    </location>
</feature>
<gene>
    <name evidence="2" type="ORF">C7B45_08850</name>
</gene>
<comment type="caution">
    <text evidence="2">The sequence shown here is derived from an EMBL/GenBank/DDBJ whole genome shotgun (WGS) entry which is preliminary data.</text>
</comment>
<dbReference type="Proteomes" id="UP000241848">
    <property type="component" value="Unassembled WGS sequence"/>
</dbReference>
<protein>
    <submittedName>
        <fullName evidence="2">Uncharacterized protein</fullName>
    </submittedName>
</protein>
<reference evidence="2 3" key="1">
    <citation type="journal article" date="2014" name="BMC Genomics">
        <title>Comparison of environmental and isolate Sulfobacillus genomes reveals diverse carbon, sulfur, nitrogen, and hydrogen metabolisms.</title>
        <authorList>
            <person name="Justice N.B."/>
            <person name="Norman A."/>
            <person name="Brown C.T."/>
            <person name="Singh A."/>
            <person name="Thomas B.C."/>
            <person name="Banfield J.F."/>
        </authorList>
    </citation>
    <scope>NUCLEOTIDE SEQUENCE [LARGE SCALE GENOMIC DNA]</scope>
    <source>
        <strain evidence="2">AMDSBA3</strain>
    </source>
</reference>
<dbReference type="EMBL" id="PXYV01000024">
    <property type="protein sequence ID" value="PSR21988.1"/>
    <property type="molecule type" value="Genomic_DNA"/>
</dbReference>
<evidence type="ECO:0000313" key="2">
    <source>
        <dbReference type="EMBL" id="PSR21988.1"/>
    </source>
</evidence>
<organism evidence="2 3">
    <name type="scientific">Sulfobacillus acidophilus</name>
    <dbReference type="NCBI Taxonomy" id="53633"/>
    <lineage>
        <taxon>Bacteria</taxon>
        <taxon>Bacillati</taxon>
        <taxon>Bacillota</taxon>
        <taxon>Clostridia</taxon>
        <taxon>Eubacteriales</taxon>
        <taxon>Clostridiales Family XVII. Incertae Sedis</taxon>
        <taxon>Sulfobacillus</taxon>
    </lineage>
</organism>
<feature type="region of interest" description="Disordered" evidence="1">
    <location>
        <begin position="1"/>
        <end position="26"/>
    </location>
</feature>
<sequence>MTGGDQDRPETAVVQRDGAPLSPGGRGQDFHCVEALQIIRTILDHMNAMNPAHDAYLWGRRRSDQAASALCATLALSHGKIGPPRRFRQAFNPVGIVCREDAVGDMRDPMHCNGLAAITIVLGYESGVNYNDSDCRWPSSNQF</sequence>
<dbReference type="AlphaFoldDB" id="A0A2T2WIC2"/>
<accession>A0A2T2WIC2</accession>
<name>A0A2T2WIC2_9FIRM</name>